<protein>
    <submittedName>
        <fullName evidence="1">DUF4868 domain-containing protein</fullName>
    </submittedName>
</protein>
<gene>
    <name evidence="1" type="ORF">FBF37_01170</name>
</gene>
<dbReference type="OrthoDB" id="9771555at2"/>
<evidence type="ECO:0000313" key="1">
    <source>
        <dbReference type="EMBL" id="QCT42084.1"/>
    </source>
</evidence>
<accession>A0A4P9A2S3</accession>
<evidence type="ECO:0000313" key="2">
    <source>
        <dbReference type="Proteomes" id="UP000310639"/>
    </source>
</evidence>
<dbReference type="Proteomes" id="UP000310639">
    <property type="component" value="Chromosome"/>
</dbReference>
<dbReference type="Pfam" id="PF16162">
    <property type="entry name" value="KwaB"/>
    <property type="match status" value="1"/>
</dbReference>
<reference evidence="1 2" key="1">
    <citation type="submission" date="2019-04" db="EMBL/GenBank/DDBJ databases">
        <title>Saccharibacteria TM7 genomes.</title>
        <authorList>
            <person name="Bor B."/>
            <person name="He X."/>
            <person name="Chen T."/>
            <person name="Dewhirst F.E."/>
        </authorList>
    </citation>
    <scope>NUCLEOTIDE SEQUENCE [LARGE SCALE GENOMIC DNA]</scope>
    <source>
        <strain evidence="1 2">BB001</strain>
    </source>
</reference>
<name>A0A4P9A2S3_9BACT</name>
<sequence>MEEVRETTDIFLWANQTDAKKNDLQIELFLFNKNYTPYAMPLKGDVEQQLRPLFLFDYINQVTLGAGTGLSVRDYELSEAEENVLLRTDLAKVGRAETLIHLIEHERGDIVEFSETEHEFKRMKGVLARFTDPNDPERIFYTAKLIQQGQTLKSALAWEFSDGKFGAFKAEVGFKVPDDNQALIIGQDIFAFNPGKFERMFGYEYKKQVIADKKVAEIEKQYKLSFPEGLDLNALVKERKKTINKLQKLEIGEVKQEQVLDYADEMQLELMSDDNGAIIIMDGNDLDMFVNLINEDYIESKITGKRYEIKSKKLLGEPEGEPPRG</sequence>
<dbReference type="AlphaFoldDB" id="A0A4P9A2S3"/>
<keyword evidence="2" id="KW-1185">Reference proteome</keyword>
<dbReference type="KEGG" id="nft:FBF37_01170"/>
<proteinExistence type="predicted"/>
<dbReference type="InterPro" id="IPR032359">
    <property type="entry name" value="KwaB-like"/>
</dbReference>
<dbReference type="RefSeq" id="WP_138078692.1">
    <property type="nucleotide sequence ID" value="NZ_CP040004.1"/>
</dbReference>
<dbReference type="EMBL" id="CP040004">
    <property type="protein sequence ID" value="QCT42084.1"/>
    <property type="molecule type" value="Genomic_DNA"/>
</dbReference>
<organism evidence="1 2">
    <name type="scientific">Candidatus Nanosynbacter featherlites</name>
    <dbReference type="NCBI Taxonomy" id="2572088"/>
    <lineage>
        <taxon>Bacteria</taxon>
        <taxon>Candidatus Saccharimonadota</taxon>
        <taxon>Candidatus Saccharimonadia</taxon>
        <taxon>Candidatus Nanosynbacterales</taxon>
        <taxon>Candidatus Nanosynbacteraceae</taxon>
        <taxon>Candidatus Nanosynbacter</taxon>
    </lineage>
</organism>